<evidence type="ECO:0000313" key="1">
    <source>
        <dbReference type="EMBL" id="KAL0275848.1"/>
    </source>
</evidence>
<dbReference type="AlphaFoldDB" id="A0AAW2I294"/>
<organism evidence="1">
    <name type="scientific">Menopon gallinae</name>
    <name type="common">poultry shaft louse</name>
    <dbReference type="NCBI Taxonomy" id="328185"/>
    <lineage>
        <taxon>Eukaryota</taxon>
        <taxon>Metazoa</taxon>
        <taxon>Ecdysozoa</taxon>
        <taxon>Arthropoda</taxon>
        <taxon>Hexapoda</taxon>
        <taxon>Insecta</taxon>
        <taxon>Pterygota</taxon>
        <taxon>Neoptera</taxon>
        <taxon>Paraneoptera</taxon>
        <taxon>Psocodea</taxon>
        <taxon>Troctomorpha</taxon>
        <taxon>Phthiraptera</taxon>
        <taxon>Amblycera</taxon>
        <taxon>Menoponidae</taxon>
        <taxon>Menopon</taxon>
    </lineage>
</organism>
<dbReference type="EMBL" id="JARGDH010000002">
    <property type="protein sequence ID" value="KAL0275848.1"/>
    <property type="molecule type" value="Genomic_DNA"/>
</dbReference>
<proteinExistence type="predicted"/>
<gene>
    <name evidence="1" type="ORF">PYX00_003575</name>
</gene>
<protein>
    <submittedName>
        <fullName evidence="1">Uncharacterized protein</fullName>
    </submittedName>
</protein>
<reference evidence="1" key="1">
    <citation type="journal article" date="2024" name="Gigascience">
        <title>Chromosome-level genome of the poultry shaft louse Menopon gallinae provides insight into the host-switching and adaptive evolution of parasitic lice.</title>
        <authorList>
            <person name="Xu Y."/>
            <person name="Ma L."/>
            <person name="Liu S."/>
            <person name="Liang Y."/>
            <person name="Liu Q."/>
            <person name="He Z."/>
            <person name="Tian L."/>
            <person name="Duan Y."/>
            <person name="Cai W."/>
            <person name="Li H."/>
            <person name="Song F."/>
        </authorList>
    </citation>
    <scope>NUCLEOTIDE SEQUENCE</scope>
    <source>
        <strain evidence="1">Cailab_2023a</strain>
    </source>
</reference>
<accession>A0AAW2I294</accession>
<sequence length="78" mass="8943">MGRLWWTDTEVMFAEERTGTAMESTAIRNGSADFTELCYVHCTKTNPKAWSYLSYQVFLQLQPDQNRKNSQTTGSPLC</sequence>
<name>A0AAW2I294_9NEOP</name>
<comment type="caution">
    <text evidence="1">The sequence shown here is derived from an EMBL/GenBank/DDBJ whole genome shotgun (WGS) entry which is preliminary data.</text>
</comment>